<dbReference type="EMBL" id="JAAIWM010000009">
    <property type="protein sequence ID" value="NEY73711.1"/>
    <property type="molecule type" value="Genomic_DNA"/>
</dbReference>
<protein>
    <submittedName>
        <fullName evidence="1">DUF3889 domain-containing protein</fullName>
    </submittedName>
</protein>
<dbReference type="RefSeq" id="WP_163181517.1">
    <property type="nucleotide sequence ID" value="NZ_JAAIWM010000009.1"/>
</dbReference>
<organism evidence="1 2">
    <name type="scientific">Bacillus mesophilus</name>
    <dbReference type="NCBI Taxonomy" id="1808955"/>
    <lineage>
        <taxon>Bacteria</taxon>
        <taxon>Bacillati</taxon>
        <taxon>Bacillota</taxon>
        <taxon>Bacilli</taxon>
        <taxon>Bacillales</taxon>
        <taxon>Bacillaceae</taxon>
        <taxon>Bacillus</taxon>
    </lineage>
</organism>
<dbReference type="InterPro" id="IPR024987">
    <property type="entry name" value="DUF3889"/>
</dbReference>
<dbReference type="AlphaFoldDB" id="A0A6M0QBD8"/>
<evidence type="ECO:0000313" key="2">
    <source>
        <dbReference type="Proteomes" id="UP000481043"/>
    </source>
</evidence>
<accession>A0A6M0QBD8</accession>
<proteinExistence type="predicted"/>
<dbReference type="Proteomes" id="UP000481043">
    <property type="component" value="Unassembled WGS sequence"/>
</dbReference>
<evidence type="ECO:0000313" key="1">
    <source>
        <dbReference type="EMBL" id="NEY73711.1"/>
    </source>
</evidence>
<gene>
    <name evidence="1" type="ORF">G4D63_18515</name>
</gene>
<reference evidence="1 2" key="1">
    <citation type="submission" date="2020-02" db="EMBL/GenBank/DDBJ databases">
        <title>Bacillus aquiflavi sp. nov., isolated from yellow water of strong flavor Chinese baijiu in Yibin region of China.</title>
        <authorList>
            <person name="Xie J."/>
        </authorList>
    </citation>
    <scope>NUCLEOTIDE SEQUENCE [LARGE SCALE GENOMIC DNA]</scope>
    <source>
        <strain evidence="1 2">SA4</strain>
    </source>
</reference>
<keyword evidence="2" id="KW-1185">Reference proteome</keyword>
<name>A0A6M0QBD8_9BACI</name>
<dbReference type="Gene3D" id="3.10.450.390">
    <property type="entry name" value="Protein of unknown function DUF3889"/>
    <property type="match status" value="1"/>
</dbReference>
<dbReference type="Pfam" id="PF13028">
    <property type="entry name" value="DUF3889"/>
    <property type="match status" value="1"/>
</dbReference>
<sequence>MNKRTTFPLVILAFLIGITASYFFQDTLGAAQQPDHAKWGKIAITVVKENYTESEVSDYKYEGRKQLSDSSAEDRFLFQLKKNDKTDYVRVVVTFNTKTETLQSLQLTEVK</sequence>
<comment type="caution">
    <text evidence="1">The sequence shown here is derived from an EMBL/GenBank/DDBJ whole genome shotgun (WGS) entry which is preliminary data.</text>
</comment>